<dbReference type="STRING" id="167879.CPS_1158"/>
<dbReference type="AlphaFoldDB" id="Q486W4"/>
<evidence type="ECO:0000313" key="2">
    <source>
        <dbReference type="Proteomes" id="UP000000547"/>
    </source>
</evidence>
<reference evidence="1" key="1">
    <citation type="journal article" date="2005" name="Proc. Natl. Acad. Sci. U.S.A.">
        <title>The psychrophilic lifestyle as revealed by the genome sequence of Colwellia psychrerythraea 34H through genomic and proteomic analyses.</title>
        <authorList>
            <person name="Methe B.A."/>
            <person name="Nelson K.E."/>
            <person name="Deming J.W."/>
            <person name="Momen B."/>
            <person name="Melamud E."/>
            <person name="Zhang X."/>
            <person name="Moult J."/>
            <person name="Madupu R."/>
            <person name="Nelson W.C."/>
            <person name="Dodson R.J."/>
            <person name="Brinkac L.M."/>
            <person name="Daugherty S.C."/>
            <person name="Durkin A.S."/>
            <person name="DeBoy R.T."/>
            <person name="Kolonay J.F."/>
            <person name="Sullivan S.A."/>
            <person name="Zhou L."/>
            <person name="Davidsen T.M."/>
            <person name="Wu M."/>
            <person name="Huston A.L."/>
            <person name="Lewis M."/>
            <person name="Weaver B."/>
            <person name="Weidman J.F."/>
            <person name="Khouri H."/>
            <person name="Utterback T.R."/>
            <person name="Feldblyum T.V."/>
            <person name="Fraser C.M."/>
        </authorList>
    </citation>
    <scope>NUCLEOTIDE SEQUENCE [LARGE SCALE GENOMIC DNA]</scope>
    <source>
        <strain evidence="1">34H</strain>
    </source>
</reference>
<organism evidence="1 2">
    <name type="scientific">Colwellia psychrerythraea (strain 34H / ATCC BAA-681)</name>
    <name type="common">Vibrio psychroerythus</name>
    <dbReference type="NCBI Taxonomy" id="167879"/>
    <lineage>
        <taxon>Bacteria</taxon>
        <taxon>Pseudomonadati</taxon>
        <taxon>Pseudomonadota</taxon>
        <taxon>Gammaproteobacteria</taxon>
        <taxon>Alteromonadales</taxon>
        <taxon>Colwelliaceae</taxon>
        <taxon>Colwellia</taxon>
    </lineage>
</organism>
<protein>
    <submittedName>
        <fullName evidence="1">Uncharacterized protein</fullName>
    </submittedName>
</protein>
<dbReference type="Proteomes" id="UP000000547">
    <property type="component" value="Chromosome"/>
</dbReference>
<accession>Q486W4</accession>
<name>Q486W4_COLP3</name>
<sequence>MFEDTLGYKTVALTMVNTTSTYPLLALITTHLVC</sequence>
<gene>
    <name evidence="1" type="ordered locus">CPS_1158</name>
</gene>
<dbReference type="KEGG" id="cps:CPS_1158"/>
<dbReference type="EMBL" id="CP000083">
    <property type="protein sequence ID" value="AAZ26024.1"/>
    <property type="molecule type" value="Genomic_DNA"/>
</dbReference>
<dbReference type="HOGENOM" id="CLU_3373153_0_0_6"/>
<proteinExistence type="predicted"/>
<evidence type="ECO:0000313" key="1">
    <source>
        <dbReference type="EMBL" id="AAZ26024.1"/>
    </source>
</evidence>